<proteinExistence type="predicted"/>
<feature type="compositionally biased region" description="Basic and acidic residues" evidence="1">
    <location>
        <begin position="14"/>
        <end position="26"/>
    </location>
</feature>
<keyword evidence="4" id="KW-1185">Reference proteome</keyword>
<dbReference type="GeneID" id="71763907"/>
<dbReference type="KEGG" id="hdo:MUK72_18625"/>
<feature type="region of interest" description="Disordered" evidence="1">
    <location>
        <begin position="1"/>
        <end position="31"/>
    </location>
</feature>
<geneLocation type="plasmid" evidence="3 4">
    <name>unnamed4</name>
</geneLocation>
<feature type="compositionally biased region" description="Basic and acidic residues" evidence="1">
    <location>
        <begin position="161"/>
        <end position="177"/>
    </location>
</feature>
<evidence type="ECO:0000259" key="2">
    <source>
        <dbReference type="Pfam" id="PF24035"/>
    </source>
</evidence>
<organism evidence="3 4">
    <name type="scientific">Halococcus dombrowskii</name>
    <dbReference type="NCBI Taxonomy" id="179637"/>
    <lineage>
        <taxon>Archaea</taxon>
        <taxon>Methanobacteriati</taxon>
        <taxon>Methanobacteriota</taxon>
        <taxon>Stenosarchaea group</taxon>
        <taxon>Halobacteria</taxon>
        <taxon>Halobacteriales</taxon>
        <taxon>Halococcaceae</taxon>
        <taxon>Halococcus</taxon>
    </lineage>
</organism>
<accession>A0AAX3AUM3</accession>
<protein>
    <recommendedName>
        <fullName evidence="2">DUF7344 domain-containing protein</fullName>
    </recommendedName>
</protein>
<evidence type="ECO:0000313" key="4">
    <source>
        <dbReference type="Proteomes" id="UP000830542"/>
    </source>
</evidence>
<dbReference type="InterPro" id="IPR055768">
    <property type="entry name" value="DUF7344"/>
</dbReference>
<dbReference type="EMBL" id="CP095009">
    <property type="protein sequence ID" value="UOO97483.1"/>
    <property type="molecule type" value="Genomic_DNA"/>
</dbReference>
<evidence type="ECO:0000256" key="1">
    <source>
        <dbReference type="SAM" id="MobiDB-lite"/>
    </source>
</evidence>
<name>A0AAX3AUM3_HALDO</name>
<dbReference type="AlphaFoldDB" id="A0AAX3AUM3"/>
<sequence>MTDTADNYRVSRSGIDRRSSPIERTSRTTTADHLTTISESYAPVANHRCRTILDCVTDAPDGTVSFDALVGEVSAHELERRRESDSEPSRETLEPEKHREAVAVGLHYRDLPTLADAGLVEYDHWRATIRDTSNGPMEKSFGNVAGDAESGATVGRTESATYRHEVTHPRDGRGGQQ</sequence>
<reference evidence="3" key="1">
    <citation type="submission" date="2022-04" db="EMBL/GenBank/DDBJ databases">
        <title>Sequencing and genomic assembly of Halococcus dombrowskii.</title>
        <authorList>
            <person name="Lim S.W."/>
            <person name="MacLea K.S."/>
        </authorList>
    </citation>
    <scope>NUCLEOTIDE SEQUENCE</scope>
    <source>
        <strain evidence="3">H4</strain>
        <plasmid evidence="3">unnamed4</plasmid>
    </source>
</reference>
<feature type="region of interest" description="Disordered" evidence="1">
    <location>
        <begin position="77"/>
        <end position="98"/>
    </location>
</feature>
<feature type="region of interest" description="Disordered" evidence="1">
    <location>
        <begin position="132"/>
        <end position="177"/>
    </location>
</feature>
<feature type="domain" description="DUF7344" evidence="2">
    <location>
        <begin position="45"/>
        <end position="129"/>
    </location>
</feature>
<dbReference type="Proteomes" id="UP000830542">
    <property type="component" value="Plasmid unnamed4"/>
</dbReference>
<dbReference type="Pfam" id="PF24035">
    <property type="entry name" value="DUF7344"/>
    <property type="match status" value="1"/>
</dbReference>
<dbReference type="RefSeq" id="WP_244707137.1">
    <property type="nucleotide sequence ID" value="NZ_BAAADN010000003.1"/>
</dbReference>
<keyword evidence="3" id="KW-0614">Plasmid</keyword>
<gene>
    <name evidence="3" type="ORF">MUK72_18625</name>
</gene>
<evidence type="ECO:0000313" key="3">
    <source>
        <dbReference type="EMBL" id="UOO97483.1"/>
    </source>
</evidence>